<dbReference type="GO" id="GO:0006364">
    <property type="term" value="P:rRNA processing"/>
    <property type="evidence" value="ECO:0007669"/>
    <property type="project" value="UniProtKB-KW"/>
</dbReference>
<organism evidence="6 7">
    <name type="scientific">Aestuariirhabdus litorea</name>
    <dbReference type="NCBI Taxonomy" id="2528527"/>
    <lineage>
        <taxon>Bacteria</taxon>
        <taxon>Pseudomonadati</taxon>
        <taxon>Pseudomonadota</taxon>
        <taxon>Gammaproteobacteria</taxon>
        <taxon>Oceanospirillales</taxon>
        <taxon>Aestuariirhabdaceae</taxon>
        <taxon>Aestuariirhabdus</taxon>
    </lineage>
</organism>
<gene>
    <name evidence="6" type="ORF">D0544_10945</name>
</gene>
<evidence type="ECO:0000313" key="6">
    <source>
        <dbReference type="EMBL" id="RRJ82392.1"/>
    </source>
</evidence>
<keyword evidence="2 6" id="KW-0489">Methyltransferase</keyword>
<name>A0A3P3VI94_9GAMM</name>
<dbReference type="Proteomes" id="UP000280792">
    <property type="component" value="Unassembled WGS sequence"/>
</dbReference>
<dbReference type="PANTHER" id="PTHR43042:SF3">
    <property type="entry name" value="RIBOSOMAL RNA LARGE SUBUNIT METHYLTRANSFERASE YWBD-RELATED"/>
    <property type="match status" value="1"/>
</dbReference>
<dbReference type="EMBL" id="QWEZ01000002">
    <property type="protein sequence ID" value="RRJ82392.1"/>
    <property type="molecule type" value="Genomic_DNA"/>
</dbReference>
<proteinExistence type="predicted"/>
<evidence type="ECO:0000259" key="5">
    <source>
        <dbReference type="Pfam" id="PF10672"/>
    </source>
</evidence>
<dbReference type="Gene3D" id="3.40.50.150">
    <property type="entry name" value="Vaccinia Virus protein VP39"/>
    <property type="match status" value="1"/>
</dbReference>
<reference evidence="6 7" key="1">
    <citation type="submission" date="2018-08" db="EMBL/GenBank/DDBJ databases">
        <authorList>
            <person name="Khan S.A."/>
        </authorList>
    </citation>
    <scope>NUCLEOTIDE SEQUENCE [LARGE SCALE GENOMIC DNA]</scope>
    <source>
        <strain evidence="6 7">GTF-13</strain>
    </source>
</reference>
<accession>A0A3P3VI94</accession>
<dbReference type="GO" id="GO:0008168">
    <property type="term" value="F:methyltransferase activity"/>
    <property type="evidence" value="ECO:0007669"/>
    <property type="project" value="UniProtKB-KW"/>
</dbReference>
<evidence type="ECO:0000256" key="4">
    <source>
        <dbReference type="ARBA" id="ARBA00022691"/>
    </source>
</evidence>
<dbReference type="AlphaFoldDB" id="A0A3P3VI94"/>
<reference evidence="6 7" key="2">
    <citation type="submission" date="2018-12" db="EMBL/GenBank/DDBJ databases">
        <title>Simiduia agarivorans gen. nov., sp. nov., a marine, agarolytic bacterium isolated from shallow coastal water from Keelung, Taiwan.</title>
        <authorList>
            <person name="Shieh W.Y."/>
        </authorList>
    </citation>
    <scope>NUCLEOTIDE SEQUENCE [LARGE SCALE GENOMIC DNA]</scope>
    <source>
        <strain evidence="6 7">GTF-13</strain>
    </source>
</reference>
<evidence type="ECO:0000256" key="1">
    <source>
        <dbReference type="ARBA" id="ARBA00022552"/>
    </source>
</evidence>
<sequence>MTTTAQPIDGCWEPLLQQAAGRASPISDNVRRLFHGRGHCFPGLEAINLDALGRQWLLTLYREVGEEPLAELVAALQALAHRCKGEPLQALLLQRRYLPGAPTEVLLGELQPQPIVIEAGARYQLELGKQQNSGLFLDMATGRQWLREHSEGARVLNLFAYTCAFSVVAMLGGAQRVVNLDMSQRSLQKGWINHRLNGIDLGRVEFLPHDLLKSWGKLKRKGPFDRVIVDPPSFQKGSFEAERHYQKVVARLPELLAPGGEVLLCLNDPDLGVDFVQQAVKGAGDALGFVRRIETGEDFPEQDTNKGLKLLLYRYDG</sequence>
<comment type="caution">
    <text evidence="6">The sequence shown here is derived from an EMBL/GenBank/DDBJ whole genome shotgun (WGS) entry which is preliminary data.</text>
</comment>
<feature type="domain" description="S-adenosylmethionine-dependent methyltransferase" evidence="5">
    <location>
        <begin position="31"/>
        <end position="314"/>
    </location>
</feature>
<keyword evidence="4" id="KW-0949">S-adenosyl-L-methionine</keyword>
<dbReference type="RefSeq" id="WP_125016101.1">
    <property type="nucleotide sequence ID" value="NZ_QWEZ01000002.1"/>
</dbReference>
<evidence type="ECO:0000256" key="3">
    <source>
        <dbReference type="ARBA" id="ARBA00022679"/>
    </source>
</evidence>
<keyword evidence="7" id="KW-1185">Reference proteome</keyword>
<dbReference type="PANTHER" id="PTHR43042">
    <property type="entry name" value="SAM-DEPENDENT METHYLTRANSFERASE"/>
    <property type="match status" value="1"/>
</dbReference>
<keyword evidence="1" id="KW-0698">rRNA processing</keyword>
<dbReference type="InterPro" id="IPR029063">
    <property type="entry name" value="SAM-dependent_MTases_sf"/>
</dbReference>
<dbReference type="GO" id="GO:0032259">
    <property type="term" value="P:methylation"/>
    <property type="evidence" value="ECO:0007669"/>
    <property type="project" value="UniProtKB-KW"/>
</dbReference>
<evidence type="ECO:0000313" key="7">
    <source>
        <dbReference type="Proteomes" id="UP000280792"/>
    </source>
</evidence>
<evidence type="ECO:0000256" key="2">
    <source>
        <dbReference type="ARBA" id="ARBA00022603"/>
    </source>
</evidence>
<dbReference type="CDD" id="cd02440">
    <property type="entry name" value="AdoMet_MTases"/>
    <property type="match status" value="1"/>
</dbReference>
<keyword evidence="3 6" id="KW-0808">Transferase</keyword>
<dbReference type="SUPFAM" id="SSF53335">
    <property type="entry name" value="S-adenosyl-L-methionine-dependent methyltransferases"/>
    <property type="match status" value="1"/>
</dbReference>
<dbReference type="Pfam" id="PF10672">
    <property type="entry name" value="Methyltrans_SAM"/>
    <property type="match status" value="1"/>
</dbReference>
<dbReference type="InterPro" id="IPR019614">
    <property type="entry name" value="SAM-dep_methyl-trfase"/>
</dbReference>
<protein>
    <submittedName>
        <fullName evidence="6">Methyltransferase</fullName>
    </submittedName>
</protein>